<dbReference type="InterPro" id="IPR050595">
    <property type="entry name" value="Bact_response_regulator"/>
</dbReference>
<dbReference type="AlphaFoldDB" id="A0A1W6LDQ3"/>
<evidence type="ECO:0000256" key="1">
    <source>
        <dbReference type="ARBA" id="ARBA00022553"/>
    </source>
</evidence>
<dbReference type="InterPro" id="IPR011006">
    <property type="entry name" value="CheY-like_superfamily"/>
</dbReference>
<dbReference type="OrthoDB" id="9806105at2"/>
<evidence type="ECO:0000313" key="2">
    <source>
        <dbReference type="EMBL" id="ARN22357.1"/>
    </source>
</evidence>
<dbReference type="GO" id="GO:0000160">
    <property type="term" value="P:phosphorelay signal transduction system"/>
    <property type="evidence" value="ECO:0007669"/>
    <property type="project" value="InterPro"/>
</dbReference>
<reference evidence="2 3" key="1">
    <citation type="submission" date="2016-04" db="EMBL/GenBank/DDBJ databases">
        <title>Complete genome sequence of natural rubber-degrading, novel Gram-negative bacterium, Rhizobacter gummiphilus strain NS21.</title>
        <authorList>
            <person name="Tabata M."/>
            <person name="Kasai D."/>
            <person name="Fukuda M."/>
        </authorList>
    </citation>
    <scope>NUCLEOTIDE SEQUENCE [LARGE SCALE GENOMIC DNA]</scope>
    <source>
        <strain evidence="2 3">NS21</strain>
    </source>
</reference>
<protein>
    <submittedName>
        <fullName evidence="2">Uncharacterized protein</fullName>
    </submittedName>
</protein>
<dbReference type="Gene3D" id="3.40.50.2300">
    <property type="match status" value="1"/>
</dbReference>
<dbReference type="EMBL" id="CP015118">
    <property type="protein sequence ID" value="ARN22357.1"/>
    <property type="molecule type" value="Genomic_DNA"/>
</dbReference>
<name>A0A1W6LDQ3_9BURK</name>
<dbReference type="KEGG" id="rgu:A4W93_21980"/>
<dbReference type="InterPro" id="IPR001789">
    <property type="entry name" value="Sig_transdc_resp-reg_receiver"/>
</dbReference>
<dbReference type="SMART" id="SM00448">
    <property type="entry name" value="REC"/>
    <property type="match status" value="1"/>
</dbReference>
<dbReference type="STRING" id="946333.A4W93_21980"/>
<dbReference type="PROSITE" id="PS50110">
    <property type="entry name" value="RESPONSE_REGULATORY"/>
    <property type="match status" value="1"/>
</dbReference>
<organism evidence="2 3">
    <name type="scientific">Piscinibacter gummiphilus</name>
    <dbReference type="NCBI Taxonomy" id="946333"/>
    <lineage>
        <taxon>Bacteria</taxon>
        <taxon>Pseudomonadati</taxon>
        <taxon>Pseudomonadota</taxon>
        <taxon>Betaproteobacteria</taxon>
        <taxon>Burkholderiales</taxon>
        <taxon>Sphaerotilaceae</taxon>
        <taxon>Piscinibacter</taxon>
    </lineage>
</organism>
<dbReference type="Pfam" id="PF00072">
    <property type="entry name" value="Response_reg"/>
    <property type="match status" value="1"/>
</dbReference>
<accession>A0A1W6LDQ3</accession>
<dbReference type="PANTHER" id="PTHR44591:SF3">
    <property type="entry name" value="RESPONSE REGULATORY DOMAIN-CONTAINING PROTEIN"/>
    <property type="match status" value="1"/>
</dbReference>
<evidence type="ECO:0000313" key="3">
    <source>
        <dbReference type="Proteomes" id="UP000193427"/>
    </source>
</evidence>
<keyword evidence="3" id="KW-1185">Reference proteome</keyword>
<dbReference type="PANTHER" id="PTHR44591">
    <property type="entry name" value="STRESS RESPONSE REGULATOR PROTEIN 1"/>
    <property type="match status" value="1"/>
</dbReference>
<dbReference type="RefSeq" id="WP_085752658.1">
    <property type="nucleotide sequence ID" value="NZ_BSPR01000020.1"/>
</dbReference>
<dbReference type="Proteomes" id="UP000193427">
    <property type="component" value="Chromosome"/>
</dbReference>
<sequence>MAADSQVSPQTQVDVLVVDDDRDSADTLGLVLSARGHTVQCAYGGVAALELIFKLRPAVIVTDIAMPSFDGMTVAASVNRMALERPPTLIAYSALIASPDVLRASIECGIVDSFLKPDQLDELCARVDEALADPDVTRPVGP</sequence>
<proteinExistence type="predicted"/>
<gene>
    <name evidence="2" type="ORF">A4W93_21980</name>
</gene>
<dbReference type="SUPFAM" id="SSF52172">
    <property type="entry name" value="CheY-like"/>
    <property type="match status" value="1"/>
</dbReference>
<keyword evidence="1" id="KW-0597">Phosphoprotein</keyword>